<gene>
    <name evidence="10" type="ORF">PHYBLDRAFT_188721</name>
</gene>
<evidence type="ECO:0000256" key="8">
    <source>
        <dbReference type="ARBA" id="ARBA00041137"/>
    </source>
</evidence>
<sequence length="493" mass="54201">MSLRTPSVLARFVPLATGRMLHTSRITLNAKQEIFVWDKAPGEGGKIHKGLEKIMGPLRAKSFRDGGDNDVGHNHYDTVVVGGGIVGLATARELLHRYPKMTVAVLEKEPEVAAHQTGHNSGVIHAGIYYAPGSRMAHTCVRGADLMYKYCEDHDLPVDRCGKFIVACNEEEHKQVEKLYRQGTANGVKGLEIIDGAKVKELEPNIKAYSALNSPNTGIVNYWLVSQCIANEIRESGRGDIKTSFEARKFNKTEDGRVRIRGAEKVLNGPVLEVYAKNVITCGGFYADRLSGLTGGSVKAHPIVTFRGTYYQIKSGMRSVVKRNVYPVPSGGGIPVGVHFTPTVDVRRGHQMIVGPGACLTFSREGYRFFDFNVRDLYDSLINPAFWSFFVKNFSVSLGELYRDLSKHAFLKSGQRMMPSLTADMVEESFSGVMAQVFESGGIAASDFIVERKVMDGLILNLRNAPSPAATASLAIGEMVCDIAEEDFGWKRE</sequence>
<evidence type="ECO:0000313" key="10">
    <source>
        <dbReference type="EMBL" id="OAD68375.1"/>
    </source>
</evidence>
<dbReference type="RefSeq" id="XP_018286415.1">
    <property type="nucleotide sequence ID" value="XM_018439550.1"/>
</dbReference>
<evidence type="ECO:0000259" key="9">
    <source>
        <dbReference type="Pfam" id="PF01266"/>
    </source>
</evidence>
<dbReference type="AlphaFoldDB" id="A0A167KLL2"/>
<organism evidence="10 11">
    <name type="scientific">Phycomyces blakesleeanus (strain ATCC 8743b / DSM 1359 / FGSC 10004 / NBRC 33097 / NRRL 1555)</name>
    <dbReference type="NCBI Taxonomy" id="763407"/>
    <lineage>
        <taxon>Eukaryota</taxon>
        <taxon>Fungi</taxon>
        <taxon>Fungi incertae sedis</taxon>
        <taxon>Mucoromycota</taxon>
        <taxon>Mucoromycotina</taxon>
        <taxon>Mucoromycetes</taxon>
        <taxon>Mucorales</taxon>
        <taxon>Phycomycetaceae</taxon>
        <taxon>Phycomyces</taxon>
    </lineage>
</organism>
<keyword evidence="4" id="KW-0560">Oxidoreductase</keyword>
<evidence type="ECO:0000256" key="3">
    <source>
        <dbReference type="ARBA" id="ARBA00022827"/>
    </source>
</evidence>
<dbReference type="EC" id="1.1.99.2" evidence="7"/>
<dbReference type="SUPFAM" id="SSF51905">
    <property type="entry name" value="FAD/NAD(P)-binding domain"/>
    <property type="match status" value="1"/>
</dbReference>
<dbReference type="PANTHER" id="PTHR43104:SF3">
    <property type="entry name" value="FAD DEPENDENT OXIDOREDUCTASE DOMAIN-CONTAINING PROTEIN"/>
    <property type="match status" value="1"/>
</dbReference>
<dbReference type="GeneID" id="29000456"/>
<keyword evidence="2" id="KW-0285">Flavoprotein</keyword>
<dbReference type="InterPro" id="IPR036188">
    <property type="entry name" value="FAD/NAD-bd_sf"/>
</dbReference>
<comment type="catalytic activity">
    <reaction evidence="5">
        <text>(S)-2-hydroxyglutarate + A = 2-oxoglutarate + AH2</text>
        <dbReference type="Rhea" id="RHEA:21252"/>
        <dbReference type="ChEBI" id="CHEBI:13193"/>
        <dbReference type="ChEBI" id="CHEBI:16782"/>
        <dbReference type="ChEBI" id="CHEBI:16810"/>
        <dbReference type="ChEBI" id="CHEBI:17499"/>
        <dbReference type="EC" id="1.1.99.2"/>
    </reaction>
</comment>
<evidence type="ECO:0000256" key="1">
    <source>
        <dbReference type="ARBA" id="ARBA00001974"/>
    </source>
</evidence>
<dbReference type="InterPro" id="IPR006076">
    <property type="entry name" value="FAD-dep_OxRdtase"/>
</dbReference>
<dbReference type="Proteomes" id="UP000077315">
    <property type="component" value="Unassembled WGS sequence"/>
</dbReference>
<evidence type="ECO:0000256" key="6">
    <source>
        <dbReference type="ARBA" id="ARBA00037941"/>
    </source>
</evidence>
<dbReference type="NCBIfam" id="NF008726">
    <property type="entry name" value="PRK11728.1"/>
    <property type="match status" value="1"/>
</dbReference>
<dbReference type="VEuPathDB" id="FungiDB:PHYBLDRAFT_188721"/>
<evidence type="ECO:0000256" key="4">
    <source>
        <dbReference type="ARBA" id="ARBA00023002"/>
    </source>
</evidence>
<evidence type="ECO:0000256" key="7">
    <source>
        <dbReference type="ARBA" id="ARBA00038878"/>
    </source>
</evidence>
<feature type="domain" description="FAD dependent oxidoreductase" evidence="9">
    <location>
        <begin position="77"/>
        <end position="482"/>
    </location>
</feature>
<comment type="similarity">
    <text evidence="6">Belongs to the L2HGDH family.</text>
</comment>
<dbReference type="PANTHER" id="PTHR43104">
    <property type="entry name" value="L-2-HYDROXYGLUTARATE DEHYDROGENASE, MITOCHONDRIAL"/>
    <property type="match status" value="1"/>
</dbReference>
<proteinExistence type="inferred from homology"/>
<dbReference type="Pfam" id="PF01266">
    <property type="entry name" value="DAO"/>
    <property type="match status" value="1"/>
</dbReference>
<reference evidence="11" key="1">
    <citation type="submission" date="2015-06" db="EMBL/GenBank/DDBJ databases">
        <title>Expansion of signal transduction pathways in fungi by whole-genome duplication.</title>
        <authorList>
            <consortium name="DOE Joint Genome Institute"/>
            <person name="Corrochano L.M."/>
            <person name="Kuo A."/>
            <person name="Marcet-Houben M."/>
            <person name="Polaino S."/>
            <person name="Salamov A."/>
            <person name="Villalobos J.M."/>
            <person name="Alvarez M.I."/>
            <person name="Avalos J."/>
            <person name="Benito E.P."/>
            <person name="Benoit I."/>
            <person name="Burger G."/>
            <person name="Camino L.P."/>
            <person name="Canovas D."/>
            <person name="Cerda-Olmedo E."/>
            <person name="Cheng J.-F."/>
            <person name="Dominguez A."/>
            <person name="Elias M."/>
            <person name="Eslava A.P."/>
            <person name="Glaser F."/>
            <person name="Grimwood J."/>
            <person name="Gutierrez G."/>
            <person name="Heitman J."/>
            <person name="Henrissat B."/>
            <person name="Iturriaga E.A."/>
            <person name="Lang B.F."/>
            <person name="Lavin J.L."/>
            <person name="Lee S."/>
            <person name="Li W."/>
            <person name="Lindquist E."/>
            <person name="Lopez-Garcia S."/>
            <person name="Luque E.M."/>
            <person name="Marcos A.T."/>
            <person name="Martin J."/>
            <person name="McCluskey K."/>
            <person name="Medina H.R."/>
            <person name="Miralles-Duran A."/>
            <person name="Miyazaki A."/>
            <person name="Munoz-Torres E."/>
            <person name="Oguiza J.A."/>
            <person name="Ohm R."/>
            <person name="Olmedo M."/>
            <person name="Orejas M."/>
            <person name="Ortiz-Castellanos L."/>
            <person name="Pisabarro A.G."/>
            <person name="Rodriguez-Romero J."/>
            <person name="Ruiz-Herrera J."/>
            <person name="Ruiz-Vazquez R."/>
            <person name="Sanz C."/>
            <person name="Schackwitz W."/>
            <person name="Schmutz J."/>
            <person name="Shahriari M."/>
            <person name="Shelest E."/>
            <person name="Silva-Franco F."/>
            <person name="Soanes D."/>
            <person name="Syed K."/>
            <person name="Tagua V.G."/>
            <person name="Talbot N.J."/>
            <person name="Thon M."/>
            <person name="De vries R.P."/>
            <person name="Wiebenga A."/>
            <person name="Yadav J.S."/>
            <person name="Braun E.L."/>
            <person name="Baker S."/>
            <person name="Garre V."/>
            <person name="Horwitz B."/>
            <person name="Torres-Martinez S."/>
            <person name="Idnurm A."/>
            <person name="Herrera-Estrella A."/>
            <person name="Gabaldon T."/>
            <person name="Grigoriev I.V."/>
        </authorList>
    </citation>
    <scope>NUCLEOTIDE SEQUENCE [LARGE SCALE GENOMIC DNA]</scope>
    <source>
        <strain evidence="11">NRRL 1555(-)</strain>
    </source>
</reference>
<dbReference type="Gene3D" id="3.50.50.60">
    <property type="entry name" value="FAD/NAD(P)-binding domain"/>
    <property type="match status" value="1"/>
</dbReference>
<protein>
    <recommendedName>
        <fullName evidence="8">L-2-hydroxyglutarate dehydrogenase, mitochondrial</fullName>
        <ecNumber evidence="7">1.1.99.2</ecNumber>
    </recommendedName>
</protein>
<keyword evidence="11" id="KW-1185">Reference proteome</keyword>
<keyword evidence="3" id="KW-0274">FAD</keyword>
<evidence type="ECO:0000256" key="5">
    <source>
        <dbReference type="ARBA" id="ARBA00036066"/>
    </source>
</evidence>
<dbReference type="STRING" id="763407.A0A167KLL2"/>
<name>A0A167KLL2_PHYB8</name>
<dbReference type="GO" id="GO:0047545">
    <property type="term" value="F:(S)-2-hydroxyglutarate dehydrogenase activity"/>
    <property type="evidence" value="ECO:0007669"/>
    <property type="project" value="UniProtKB-EC"/>
</dbReference>
<evidence type="ECO:0000256" key="2">
    <source>
        <dbReference type="ARBA" id="ARBA00022630"/>
    </source>
</evidence>
<dbReference type="InParanoid" id="A0A167KLL2"/>
<dbReference type="OrthoDB" id="498204at2759"/>
<accession>A0A167KLL2</accession>
<comment type="cofactor">
    <cofactor evidence="1">
        <name>FAD</name>
        <dbReference type="ChEBI" id="CHEBI:57692"/>
    </cofactor>
</comment>
<evidence type="ECO:0000313" key="11">
    <source>
        <dbReference type="Proteomes" id="UP000077315"/>
    </source>
</evidence>
<dbReference type="EMBL" id="KV440995">
    <property type="protein sequence ID" value="OAD68375.1"/>
    <property type="molecule type" value="Genomic_DNA"/>
</dbReference>
<dbReference type="Gene3D" id="3.30.9.10">
    <property type="entry name" value="D-Amino Acid Oxidase, subunit A, domain 2"/>
    <property type="match status" value="1"/>
</dbReference>